<dbReference type="SUPFAM" id="SSF75399">
    <property type="entry name" value="Plakin repeat"/>
    <property type="match status" value="1"/>
</dbReference>
<name>A0A4C2A687_EUMVA</name>
<dbReference type="OrthoDB" id="2250192at2759"/>
<dbReference type="Proteomes" id="UP000299102">
    <property type="component" value="Unassembled WGS sequence"/>
</dbReference>
<organism evidence="1 2">
    <name type="scientific">Eumeta variegata</name>
    <name type="common">Bagworm moth</name>
    <name type="synonym">Eumeta japonica</name>
    <dbReference type="NCBI Taxonomy" id="151549"/>
    <lineage>
        <taxon>Eukaryota</taxon>
        <taxon>Metazoa</taxon>
        <taxon>Ecdysozoa</taxon>
        <taxon>Arthropoda</taxon>
        <taxon>Hexapoda</taxon>
        <taxon>Insecta</taxon>
        <taxon>Pterygota</taxon>
        <taxon>Neoptera</taxon>
        <taxon>Endopterygota</taxon>
        <taxon>Lepidoptera</taxon>
        <taxon>Glossata</taxon>
        <taxon>Ditrysia</taxon>
        <taxon>Tineoidea</taxon>
        <taxon>Psychidae</taxon>
        <taxon>Oiketicinae</taxon>
        <taxon>Eumeta</taxon>
    </lineage>
</organism>
<gene>
    <name evidence="1" type="ORF">EVAR_66935_1</name>
</gene>
<dbReference type="STRING" id="151549.A0A4C2A687"/>
<keyword evidence="2" id="KW-1185">Reference proteome</keyword>
<evidence type="ECO:0000313" key="2">
    <source>
        <dbReference type="Proteomes" id="UP000299102"/>
    </source>
</evidence>
<evidence type="ECO:0000313" key="1">
    <source>
        <dbReference type="EMBL" id="GBP94694.1"/>
    </source>
</evidence>
<accession>A0A4C2A687</accession>
<comment type="caution">
    <text evidence="1">The sequence shown here is derived from an EMBL/GenBank/DDBJ whole genome shotgun (WGS) entry which is preliminary data.</text>
</comment>
<proteinExistence type="predicted"/>
<dbReference type="FunFam" id="1.20.58.60:FF:000082">
    <property type="entry name" value="Short stop, isoform K"/>
    <property type="match status" value="1"/>
</dbReference>
<dbReference type="AlphaFoldDB" id="A0A4C2A687"/>
<evidence type="ECO:0008006" key="3">
    <source>
        <dbReference type="Google" id="ProtNLM"/>
    </source>
</evidence>
<dbReference type="Gene3D" id="1.20.58.60">
    <property type="match status" value="2"/>
</dbReference>
<protein>
    <recommendedName>
        <fullName evidence="3">Dystonin</fullName>
    </recommendedName>
</protein>
<dbReference type="InterPro" id="IPR035915">
    <property type="entry name" value="Plakin_repeat_sf"/>
</dbReference>
<dbReference type="SUPFAM" id="SSF46966">
    <property type="entry name" value="Spectrin repeat"/>
    <property type="match status" value="2"/>
</dbReference>
<dbReference type="Gene3D" id="3.90.1290.10">
    <property type="entry name" value="Plakin repeat"/>
    <property type="match status" value="1"/>
</dbReference>
<reference evidence="1 2" key="1">
    <citation type="journal article" date="2019" name="Commun. Biol.">
        <title>The bagworm genome reveals a unique fibroin gene that provides high tensile strength.</title>
        <authorList>
            <person name="Kono N."/>
            <person name="Nakamura H."/>
            <person name="Ohtoshi R."/>
            <person name="Tomita M."/>
            <person name="Numata K."/>
            <person name="Arakawa K."/>
        </authorList>
    </citation>
    <scope>NUCLEOTIDE SEQUENCE [LARGE SCALE GENOMIC DNA]</scope>
</reference>
<dbReference type="EMBL" id="BGZK01002536">
    <property type="protein sequence ID" value="GBP94694.1"/>
    <property type="molecule type" value="Genomic_DNA"/>
</dbReference>
<sequence length="418" mass="47318">MLTYTDPDYQQQSFNHNDNEIVSPECIAQGCNHHGYHRSRLCSYKDLDKLKLVRLPEAFRKVVRNPSNGDIVPLTSAMQIGLIDPTEGRFIADPRDSKNSMDFVKATEKGLLLPAEQRQIKHEIESQQRPVATCLEQIRQIVLTGGDVLSAPEVATLENAGRELRSRVDRVNDRTVRMLRRLEAGLDELNKLRSELDIFSDWLQSARQALEDKERALSDLTRLSSQAETVREFVSDVIGHQADLRFITMAAQKFVDESKEFLAILNDFRTSLPERLHHVEPLSSAESPIRQEVSLVSAQYKDLMNRVNALQDRISGLGGRQREYQDALEKASDWLRTTQPRVSRVISEPIAGEPKSVQEQMNAAKSLHSELLSNGRLVDNAQHALDSLLYTLGGQLSPMEIKQLKFQSLSSKISINHF</sequence>
<dbReference type="PANTHER" id="PTHR11915">
    <property type="entry name" value="SPECTRIN/FILAMIN RELATED CYTOSKELETAL PROTEIN"/>
    <property type="match status" value="1"/>
</dbReference>